<organism evidence="2 3">
    <name type="scientific">Tritrichomonas musculus</name>
    <dbReference type="NCBI Taxonomy" id="1915356"/>
    <lineage>
        <taxon>Eukaryota</taxon>
        <taxon>Metamonada</taxon>
        <taxon>Parabasalia</taxon>
        <taxon>Tritrichomonadida</taxon>
        <taxon>Tritrichomonadidae</taxon>
        <taxon>Tritrichomonas</taxon>
    </lineage>
</organism>
<comment type="caution">
    <text evidence="2">The sequence shown here is derived from an EMBL/GenBank/DDBJ whole genome shotgun (WGS) entry which is preliminary data.</text>
</comment>
<gene>
    <name evidence="2" type="ORF">M9Y10_042501</name>
</gene>
<proteinExistence type="predicted"/>
<keyword evidence="3" id="KW-1185">Reference proteome</keyword>
<feature type="region of interest" description="Disordered" evidence="1">
    <location>
        <begin position="181"/>
        <end position="201"/>
    </location>
</feature>
<dbReference type="Proteomes" id="UP001470230">
    <property type="component" value="Unassembled WGS sequence"/>
</dbReference>
<protein>
    <submittedName>
        <fullName evidence="2">Uncharacterized protein</fullName>
    </submittedName>
</protein>
<reference evidence="2 3" key="1">
    <citation type="submission" date="2024-04" db="EMBL/GenBank/DDBJ databases">
        <title>Tritrichomonas musculus Genome.</title>
        <authorList>
            <person name="Alves-Ferreira E."/>
            <person name="Grigg M."/>
            <person name="Lorenzi H."/>
            <person name="Galac M."/>
        </authorList>
    </citation>
    <scope>NUCLEOTIDE SEQUENCE [LARGE SCALE GENOMIC DNA]</scope>
    <source>
        <strain evidence="2 3">EAF2021</strain>
    </source>
</reference>
<dbReference type="EMBL" id="JAPFFF010000079">
    <property type="protein sequence ID" value="KAK8835612.1"/>
    <property type="molecule type" value="Genomic_DNA"/>
</dbReference>
<accession>A0ABR2GNX5</accession>
<evidence type="ECO:0000313" key="2">
    <source>
        <dbReference type="EMBL" id="KAK8835612.1"/>
    </source>
</evidence>
<evidence type="ECO:0000313" key="3">
    <source>
        <dbReference type="Proteomes" id="UP001470230"/>
    </source>
</evidence>
<evidence type="ECO:0000256" key="1">
    <source>
        <dbReference type="SAM" id="MobiDB-lite"/>
    </source>
</evidence>
<sequence length="201" mass="23590">MKNGENRKNVQNNLYEIASYQLEQNNDTTMLLSSLAGAFLDFFIVNLKEELKDREKIELQNQGIQYPDELVQNTNSNFNSRGIFDKEFFRVKAVPNYRMINTNNICFTLKRMNFENIASKIEAESIEINLRRRDDCFAAVRRLPFVSTNEHLLLARDLIASGITTDPDEITRVMEKKKPLNLKKSPKKKLKKKKKRDNFFF</sequence>
<name>A0ABR2GNX5_9EUKA</name>